<name>A0A150QJF7_SORCE</name>
<organism evidence="2 3">
    <name type="scientific">Sorangium cellulosum</name>
    <name type="common">Polyangium cellulosum</name>
    <dbReference type="NCBI Taxonomy" id="56"/>
    <lineage>
        <taxon>Bacteria</taxon>
        <taxon>Pseudomonadati</taxon>
        <taxon>Myxococcota</taxon>
        <taxon>Polyangia</taxon>
        <taxon>Polyangiales</taxon>
        <taxon>Polyangiaceae</taxon>
        <taxon>Sorangium</taxon>
    </lineage>
</organism>
<accession>A0A150QJF7</accession>
<feature type="region of interest" description="Disordered" evidence="1">
    <location>
        <begin position="1"/>
        <end position="23"/>
    </location>
</feature>
<dbReference type="EMBL" id="JEMA01000602">
    <property type="protein sequence ID" value="KYF67972.1"/>
    <property type="molecule type" value="Genomic_DNA"/>
</dbReference>
<reference evidence="2 3" key="1">
    <citation type="submission" date="2014-02" db="EMBL/GenBank/DDBJ databases">
        <title>The small core and large imbalanced accessory genome model reveals a collaborative survival strategy of Sorangium cellulosum strains in nature.</title>
        <authorList>
            <person name="Han K."/>
            <person name="Peng R."/>
            <person name="Blom J."/>
            <person name="Li Y.-Z."/>
        </authorList>
    </citation>
    <scope>NUCLEOTIDE SEQUENCE [LARGE SCALE GENOMIC DNA]</scope>
    <source>
        <strain evidence="2 3">So0008-312</strain>
    </source>
</reference>
<evidence type="ECO:0000313" key="2">
    <source>
        <dbReference type="EMBL" id="KYF67972.1"/>
    </source>
</evidence>
<dbReference type="AlphaFoldDB" id="A0A150QJF7"/>
<gene>
    <name evidence="2" type="ORF">BE15_29410</name>
</gene>
<proteinExistence type="predicted"/>
<protein>
    <submittedName>
        <fullName evidence="2">Uncharacterized protein</fullName>
    </submittedName>
</protein>
<evidence type="ECO:0000313" key="3">
    <source>
        <dbReference type="Proteomes" id="UP000075260"/>
    </source>
</evidence>
<dbReference type="Proteomes" id="UP000075260">
    <property type="component" value="Unassembled WGS sequence"/>
</dbReference>
<evidence type="ECO:0000256" key="1">
    <source>
        <dbReference type="SAM" id="MobiDB-lite"/>
    </source>
</evidence>
<sequence length="69" mass="6615">MAPTRAQPQGPGPGDLTTAGPSPRTAVIASLSERLTHAVALGDEEAARVVQAIGPLLGLAASAGGASTG</sequence>
<comment type="caution">
    <text evidence="2">The sequence shown here is derived from an EMBL/GenBank/DDBJ whole genome shotgun (WGS) entry which is preliminary data.</text>
</comment>